<proteinExistence type="predicted"/>
<evidence type="ECO:0000313" key="1">
    <source>
        <dbReference type="EMBL" id="MFC0422734.1"/>
    </source>
</evidence>
<dbReference type="RefSeq" id="WP_137646027.1">
    <property type="nucleotide sequence ID" value="NZ_BAABRM010000033.1"/>
</dbReference>
<keyword evidence="2" id="KW-1185">Reference proteome</keyword>
<name>A0ABV6K0X4_9LACO</name>
<dbReference type="SUPFAM" id="SSF52467">
    <property type="entry name" value="DHS-like NAD/FAD-binding domain"/>
    <property type="match status" value="1"/>
</dbReference>
<protein>
    <submittedName>
        <fullName evidence="1">NAD-dependent protein deacetylase</fullName>
    </submittedName>
</protein>
<organism evidence="1 2">
    <name type="scientific">Lactiplantibacillus plajomi</name>
    <dbReference type="NCBI Taxonomy" id="1457217"/>
    <lineage>
        <taxon>Bacteria</taxon>
        <taxon>Bacillati</taxon>
        <taxon>Bacillota</taxon>
        <taxon>Bacilli</taxon>
        <taxon>Lactobacillales</taxon>
        <taxon>Lactobacillaceae</taxon>
        <taxon>Lactiplantibacillus</taxon>
    </lineage>
</organism>
<dbReference type="InterPro" id="IPR029035">
    <property type="entry name" value="DHS-like_NAD/FAD-binding_dom"/>
</dbReference>
<reference evidence="1 2" key="1">
    <citation type="submission" date="2024-09" db="EMBL/GenBank/DDBJ databases">
        <authorList>
            <person name="Sun Q."/>
            <person name="Mori K."/>
        </authorList>
    </citation>
    <scope>NUCLEOTIDE SEQUENCE [LARGE SCALE GENOMIC DNA]</scope>
    <source>
        <strain evidence="1 2">TBRC 4575</strain>
    </source>
</reference>
<dbReference type="Gene3D" id="3.40.50.1220">
    <property type="entry name" value="TPP-binding domain"/>
    <property type="match status" value="1"/>
</dbReference>
<evidence type="ECO:0000313" key="2">
    <source>
        <dbReference type="Proteomes" id="UP001589855"/>
    </source>
</evidence>
<dbReference type="Proteomes" id="UP001589855">
    <property type="component" value="Unassembled WGS sequence"/>
</dbReference>
<sequence>MNQTFYEQLVMSTQVNYSKYYGVYASGGTPIKLTEKQPLPYAQQIATFAEKLKAADHVIVGGASGLSAAGGGDFYYAATPSYQQAFKRFYDKYHFKGAFAGMQHQWDSRGEFWGYLTTYLHTTLHAAVREPYQDLKAILQDKDYFILTTNQDTQAIKAFPEDKVAQIQGDHRFFQCSQQCHDDVWDATDQIDTMYDYLEQHDTTVLPDDLIPRCPDCGAEAFPWVRGYGNFLEGSRYQEQYQKISHDVDVHLHDKHVLFIELGVGRLTPMFIQEPFWALTSNMPGAYDVMVNRDYQFLPQALEDKGTAIKHDIRQVLKDVRQELNK</sequence>
<gene>
    <name evidence="1" type="ORF">ACFFGS_00875</name>
</gene>
<dbReference type="EMBL" id="JBHLUK010000003">
    <property type="protein sequence ID" value="MFC0422734.1"/>
    <property type="molecule type" value="Genomic_DNA"/>
</dbReference>
<accession>A0ABV6K0X4</accession>
<comment type="caution">
    <text evidence="1">The sequence shown here is derived from an EMBL/GenBank/DDBJ whole genome shotgun (WGS) entry which is preliminary data.</text>
</comment>